<dbReference type="STRING" id="113562.SAMN04489716_2509"/>
<evidence type="ECO:0008006" key="4">
    <source>
        <dbReference type="Google" id="ProtNLM"/>
    </source>
</evidence>
<dbReference type="Proteomes" id="UP000198688">
    <property type="component" value="Chromosome I"/>
</dbReference>
<gene>
    <name evidence="2" type="ORF">SAMN04489716_2509</name>
</gene>
<feature type="region of interest" description="Disordered" evidence="1">
    <location>
        <begin position="105"/>
        <end position="136"/>
    </location>
</feature>
<feature type="region of interest" description="Disordered" evidence="1">
    <location>
        <begin position="45"/>
        <end position="67"/>
    </location>
</feature>
<name>A0A1H1XLM6_9ACTN</name>
<dbReference type="AlphaFoldDB" id="A0A1H1XLM6"/>
<protein>
    <recommendedName>
        <fullName evidence="4">Excreted virulence factor EspC, type VII ESX diderm</fullName>
    </recommendedName>
</protein>
<reference evidence="2 3" key="1">
    <citation type="submission" date="2016-10" db="EMBL/GenBank/DDBJ databases">
        <authorList>
            <person name="de Groot N.N."/>
        </authorList>
    </citation>
    <scope>NUCLEOTIDE SEQUENCE [LARGE SCALE GENOMIC DNA]</scope>
    <source>
        <strain evidence="2 3">DSM 43941</strain>
    </source>
</reference>
<keyword evidence="3" id="KW-1185">Reference proteome</keyword>
<evidence type="ECO:0000313" key="3">
    <source>
        <dbReference type="Proteomes" id="UP000198688"/>
    </source>
</evidence>
<evidence type="ECO:0000313" key="2">
    <source>
        <dbReference type="EMBL" id="SDT10157.1"/>
    </source>
</evidence>
<dbReference type="RefSeq" id="WP_092544431.1">
    <property type="nucleotide sequence ID" value="NZ_BOMJ01000048.1"/>
</dbReference>
<sequence>MAVDITWPPTMASIDSVDPGFWKRYDEEHGWPPGTFRNVVDQIENNPPAESIEGDVDGSGPGGGSGVKPQKIVQYDDDEMAAYKYYQSAYSEEKWKGLVASYNEGGTTPGDTSPPPVGPGTDANGNPIAGGFNPDKTYLDNDNPSFTAPDPGKWTGEGDPKSNVSVNAQALIWMADQLKAVTDGTATPLDQAVQMLEAAAPRPGAFARAEALRQQLEGAAGGQAGLQVETKNMLMAVRSTVFQVETGLRLLAKNYESTEELNDLTADKLGEVMDGGWKAGTNISEYGKETTTEGA</sequence>
<feature type="compositionally biased region" description="Gly residues" evidence="1">
    <location>
        <begin position="57"/>
        <end position="66"/>
    </location>
</feature>
<proteinExistence type="predicted"/>
<dbReference type="EMBL" id="LT629758">
    <property type="protein sequence ID" value="SDT10157.1"/>
    <property type="molecule type" value="Genomic_DNA"/>
</dbReference>
<organism evidence="2 3">
    <name type="scientific">Actinoplanes derwentensis</name>
    <dbReference type="NCBI Taxonomy" id="113562"/>
    <lineage>
        <taxon>Bacteria</taxon>
        <taxon>Bacillati</taxon>
        <taxon>Actinomycetota</taxon>
        <taxon>Actinomycetes</taxon>
        <taxon>Micromonosporales</taxon>
        <taxon>Micromonosporaceae</taxon>
        <taxon>Actinoplanes</taxon>
    </lineage>
</organism>
<dbReference type="OrthoDB" id="3675048at2"/>
<evidence type="ECO:0000256" key="1">
    <source>
        <dbReference type="SAM" id="MobiDB-lite"/>
    </source>
</evidence>
<accession>A0A1H1XLM6</accession>